<comment type="caution">
    <text evidence="1">The sequence shown here is derived from an EMBL/GenBank/DDBJ whole genome shotgun (WGS) entry which is preliminary data.</text>
</comment>
<organism evidence="1 2">
    <name type="scientific">Kribbella sandramycini</name>
    <dbReference type="NCBI Taxonomy" id="60450"/>
    <lineage>
        <taxon>Bacteria</taxon>
        <taxon>Bacillati</taxon>
        <taxon>Actinomycetota</taxon>
        <taxon>Actinomycetes</taxon>
        <taxon>Propionibacteriales</taxon>
        <taxon>Kribbellaceae</taxon>
        <taxon>Kribbella</taxon>
    </lineage>
</organism>
<accession>A0A841SE88</accession>
<gene>
    <name evidence="1" type="ORF">HNR71_002909</name>
</gene>
<evidence type="ECO:0000313" key="2">
    <source>
        <dbReference type="Proteomes" id="UP000553957"/>
    </source>
</evidence>
<dbReference type="EMBL" id="JACHKF010000001">
    <property type="protein sequence ID" value="MBB6567272.1"/>
    <property type="molecule type" value="Genomic_DNA"/>
</dbReference>
<proteinExistence type="predicted"/>
<dbReference type="RefSeq" id="WP_272954515.1">
    <property type="nucleotide sequence ID" value="NZ_BAAAGT010000003.1"/>
</dbReference>
<dbReference type="AlphaFoldDB" id="A0A841SE88"/>
<reference evidence="1 2" key="1">
    <citation type="submission" date="2020-08" db="EMBL/GenBank/DDBJ databases">
        <title>Sequencing the genomes of 1000 actinobacteria strains.</title>
        <authorList>
            <person name="Klenk H.-P."/>
        </authorList>
    </citation>
    <scope>NUCLEOTIDE SEQUENCE [LARGE SCALE GENOMIC DNA]</scope>
    <source>
        <strain evidence="1 2">DSM 15626</strain>
    </source>
</reference>
<protein>
    <submittedName>
        <fullName evidence="1">Uncharacterized protein</fullName>
    </submittedName>
</protein>
<dbReference type="Proteomes" id="UP000553957">
    <property type="component" value="Unassembled WGS sequence"/>
</dbReference>
<name>A0A841SE88_9ACTN</name>
<sequence>MEWISATDVPVRELFFIHAPAGSSHIPRSAEGCTLFLFYPEG</sequence>
<evidence type="ECO:0000313" key="1">
    <source>
        <dbReference type="EMBL" id="MBB6567272.1"/>
    </source>
</evidence>